<dbReference type="FunFam" id="3.30.1330.10:FF:000007">
    <property type="entry name" value="Phosphoribosylformylglycinamidine synthase, putative"/>
    <property type="match status" value="1"/>
</dbReference>
<feature type="domain" description="PurM-like C-terminal" evidence="13">
    <location>
        <begin position="808"/>
        <end position="921"/>
    </location>
</feature>
<comment type="function">
    <text evidence="11">Phosphoribosylformylglycinamidine synthase involved in the purines biosynthetic pathway. Catalyzes the ATP-dependent conversion of formylglycinamide ribonucleotide (FGAR) and glutamine to yield formylglycinamidine ribonucleotide (FGAM) and glutamate.</text>
</comment>
<dbReference type="GO" id="GO:0006189">
    <property type="term" value="P:'de novo' IMP biosynthetic process"/>
    <property type="evidence" value="ECO:0007669"/>
    <property type="project" value="UniProtKB-UniRule"/>
</dbReference>
<evidence type="ECO:0000259" key="13">
    <source>
        <dbReference type="Pfam" id="PF02769"/>
    </source>
</evidence>
<feature type="domain" description="PurM-like C-terminal" evidence="13">
    <location>
        <begin position="1469"/>
        <end position="1631"/>
    </location>
</feature>
<dbReference type="EMBL" id="MHHZ01000023">
    <property type="protein sequence ID" value="OGY40894.1"/>
    <property type="molecule type" value="Genomic_DNA"/>
</dbReference>
<keyword evidence="5 11" id="KW-0547">Nucleotide-binding</keyword>
<dbReference type="Gene3D" id="1.10.8.750">
    <property type="entry name" value="Phosphoribosylformylglycinamidine synthase, linker domain"/>
    <property type="match status" value="1"/>
</dbReference>
<comment type="subcellular location">
    <subcellularLocation>
        <location evidence="11">Cytoplasm</location>
    </subcellularLocation>
</comment>
<dbReference type="InterPro" id="IPR029062">
    <property type="entry name" value="Class_I_gatase-like"/>
</dbReference>
<feature type="domain" description="Phosphoribosylformylglycinamidine synthase linker" evidence="14">
    <location>
        <begin position="148"/>
        <end position="197"/>
    </location>
</feature>
<dbReference type="FunFam" id="3.30.1330.10:FF:000009">
    <property type="entry name" value="Probable phosphoribosylformylglycinamidine synthase"/>
    <property type="match status" value="1"/>
</dbReference>
<dbReference type="FunFam" id="3.90.650.10:FF:000006">
    <property type="entry name" value="Phosphoribosylformylglycinamidine synthase, putative"/>
    <property type="match status" value="1"/>
</dbReference>
<dbReference type="SMART" id="SM01211">
    <property type="entry name" value="GATase_5"/>
    <property type="match status" value="1"/>
</dbReference>
<evidence type="ECO:0000259" key="12">
    <source>
        <dbReference type="Pfam" id="PF00586"/>
    </source>
</evidence>
<evidence type="ECO:0000256" key="7">
    <source>
        <dbReference type="ARBA" id="ARBA00022840"/>
    </source>
</evidence>
<dbReference type="FunFam" id="3.40.50.880:FF:000008">
    <property type="entry name" value="Phosphoribosylformylglycinamidine synthase"/>
    <property type="match status" value="1"/>
</dbReference>
<comment type="similarity">
    <text evidence="2 11">In the N-terminal section; belongs to the FGAMS family.</text>
</comment>
<dbReference type="CDD" id="cd02203">
    <property type="entry name" value="PurL_repeat1"/>
    <property type="match status" value="1"/>
</dbReference>
<dbReference type="SUPFAM" id="SSF55326">
    <property type="entry name" value="PurM N-terminal domain-like"/>
    <property type="match status" value="3"/>
</dbReference>
<dbReference type="SUPFAM" id="SSF56042">
    <property type="entry name" value="PurM C-terminal domain-like"/>
    <property type="match status" value="3"/>
</dbReference>
<dbReference type="Gene3D" id="3.30.1330.10">
    <property type="entry name" value="PurM-like, N-terminal domain"/>
    <property type="match status" value="3"/>
</dbReference>
<feature type="binding site" evidence="11">
    <location>
        <position position="858"/>
    </location>
    <ligand>
        <name>ATP</name>
        <dbReference type="ChEBI" id="CHEBI:30616"/>
    </ligand>
</feature>
<dbReference type="PANTHER" id="PTHR10099:SF1">
    <property type="entry name" value="PHOSPHORIBOSYLFORMYLGLYCINAMIDINE SYNTHASE"/>
    <property type="match status" value="1"/>
</dbReference>
<evidence type="ECO:0000256" key="5">
    <source>
        <dbReference type="ARBA" id="ARBA00022741"/>
    </source>
</evidence>
<dbReference type="SUPFAM" id="SSF109736">
    <property type="entry name" value="FGAM synthase PurL, linker domain"/>
    <property type="match status" value="1"/>
</dbReference>
<keyword evidence="4 11" id="KW-0479">Metal-binding</keyword>
<evidence type="ECO:0000256" key="10">
    <source>
        <dbReference type="ARBA" id="ARBA00052585"/>
    </source>
</evidence>
<dbReference type="InterPro" id="IPR010918">
    <property type="entry name" value="PurM-like_C_dom"/>
</dbReference>
<dbReference type="FunFam" id="1.10.8.750:FF:000001">
    <property type="entry name" value="Putative phosphoribosylformylglycinamidine synthase"/>
    <property type="match status" value="1"/>
</dbReference>
<dbReference type="InterPro" id="IPR036604">
    <property type="entry name" value="PurS-like_sf"/>
</dbReference>
<dbReference type="SUPFAM" id="SSF82697">
    <property type="entry name" value="PurS-like"/>
    <property type="match status" value="1"/>
</dbReference>
<keyword evidence="8 11" id="KW-0460">Magnesium</keyword>
<dbReference type="Pfam" id="PF02769">
    <property type="entry name" value="AIRS_C"/>
    <property type="match status" value="3"/>
</dbReference>
<feature type="binding site" evidence="11">
    <location>
        <position position="655"/>
    </location>
    <ligand>
        <name>ATP</name>
        <dbReference type="ChEBI" id="CHEBI:30616"/>
    </ligand>
</feature>
<dbReference type="NCBIfam" id="TIGR01735">
    <property type="entry name" value="FGAM_synt"/>
    <property type="match status" value="1"/>
</dbReference>
<feature type="binding site" evidence="11">
    <location>
        <position position="856"/>
    </location>
    <ligand>
        <name>Mg(2+)</name>
        <dbReference type="ChEBI" id="CHEBI:18420"/>
    </ligand>
</feature>
<dbReference type="Pfam" id="PF13507">
    <property type="entry name" value="GATase_5"/>
    <property type="match status" value="1"/>
</dbReference>
<dbReference type="InterPro" id="IPR040707">
    <property type="entry name" value="FGAR-AT_N"/>
</dbReference>
<keyword evidence="9 11" id="KW-0315">Glutamine amidotransferase</keyword>
<comment type="pathway">
    <text evidence="1 11">Purine metabolism; IMP biosynthesis via de novo pathway; 5-amino-1-(5-phospho-D-ribosyl)imidazole from N(2)-formyl-N(1)-(5-phospho-D-ribosyl)glycinamide: step 1/2.</text>
</comment>
<dbReference type="InterPro" id="IPR041609">
    <property type="entry name" value="PurL_linker"/>
</dbReference>
<dbReference type="InterPro" id="IPR016188">
    <property type="entry name" value="PurM-like_N"/>
</dbReference>
<dbReference type="SUPFAM" id="SSF52317">
    <property type="entry name" value="Class I glutamine amidotransferase-like"/>
    <property type="match status" value="1"/>
</dbReference>
<dbReference type="GO" id="GO:0005737">
    <property type="term" value="C:cytoplasm"/>
    <property type="evidence" value="ECO:0007669"/>
    <property type="project" value="UniProtKB-SubCell"/>
</dbReference>
<feature type="domain" description="FGAR-AT PurM N-terminal-like" evidence="16">
    <location>
        <begin position="625"/>
        <end position="778"/>
    </location>
</feature>
<dbReference type="PROSITE" id="PS51273">
    <property type="entry name" value="GATASE_TYPE_1"/>
    <property type="match status" value="1"/>
</dbReference>
<keyword evidence="11" id="KW-0963">Cytoplasm</keyword>
<dbReference type="GO" id="GO:0046872">
    <property type="term" value="F:metal ion binding"/>
    <property type="evidence" value="ECO:0007669"/>
    <property type="project" value="UniProtKB-KW"/>
</dbReference>
<comment type="caution">
    <text evidence="17">The sequence shown here is derived from an EMBL/GenBank/DDBJ whole genome shotgun (WGS) entry which is preliminary data.</text>
</comment>
<dbReference type="InterPro" id="IPR036676">
    <property type="entry name" value="PurM-like_C_sf"/>
</dbReference>
<name>A0A1G1XLV1_9BACT</name>
<dbReference type="CDD" id="cd01740">
    <property type="entry name" value="GATase1_FGAR_AT"/>
    <property type="match status" value="1"/>
</dbReference>
<dbReference type="GO" id="GO:0005524">
    <property type="term" value="F:ATP binding"/>
    <property type="evidence" value="ECO:0007669"/>
    <property type="project" value="UniProtKB-UniRule"/>
</dbReference>
<dbReference type="GO" id="GO:0004642">
    <property type="term" value="F:phosphoribosylformylglycinamidine synthase activity"/>
    <property type="evidence" value="ECO:0007669"/>
    <property type="project" value="UniProtKB-UniRule"/>
</dbReference>
<evidence type="ECO:0000313" key="18">
    <source>
        <dbReference type="Proteomes" id="UP000176498"/>
    </source>
</evidence>
<feature type="domain" description="PurM-like C-terminal" evidence="13">
    <location>
        <begin position="409"/>
        <end position="565"/>
    </location>
</feature>
<dbReference type="NCBIfam" id="NF003672">
    <property type="entry name" value="PRK05297.1"/>
    <property type="match status" value="1"/>
</dbReference>
<organism evidence="17 18">
    <name type="scientific">Candidatus Buchananbacteria bacterium RBG_13_36_9</name>
    <dbReference type="NCBI Taxonomy" id="1797530"/>
    <lineage>
        <taxon>Bacteria</taxon>
        <taxon>Candidatus Buchananiibacteriota</taxon>
    </lineage>
</organism>
<feature type="domain" description="PurM-like N-terminal" evidence="12">
    <location>
        <begin position="1367"/>
        <end position="1456"/>
    </location>
</feature>
<reference evidence="17 18" key="1">
    <citation type="journal article" date="2016" name="Nat. Commun.">
        <title>Thousands of microbial genomes shed light on interconnected biogeochemical processes in an aquifer system.</title>
        <authorList>
            <person name="Anantharaman K."/>
            <person name="Brown C.T."/>
            <person name="Hug L.A."/>
            <person name="Sharon I."/>
            <person name="Castelle C.J."/>
            <person name="Probst A.J."/>
            <person name="Thomas B.C."/>
            <person name="Singh A."/>
            <person name="Wilkins M.J."/>
            <person name="Karaoz U."/>
            <person name="Brodie E.L."/>
            <person name="Williams K.H."/>
            <person name="Hubbard S.S."/>
            <person name="Banfield J.F."/>
        </authorList>
    </citation>
    <scope>NUCLEOTIDE SEQUENCE [LARGE SCALE GENOMIC DNA]</scope>
</reference>
<gene>
    <name evidence="11" type="primary">purL</name>
    <name evidence="17" type="ORF">A2Y82_03420</name>
</gene>
<evidence type="ECO:0000256" key="2">
    <source>
        <dbReference type="ARBA" id="ARBA00008608"/>
    </source>
</evidence>
<feature type="active site" description="Nucleophile" evidence="11">
    <location>
        <position position="1104"/>
    </location>
</feature>
<feature type="binding site" evidence="11">
    <location>
        <position position="695"/>
    </location>
    <ligand>
        <name>Mg(2+)</name>
        <dbReference type="ChEBI" id="CHEBI:18420"/>
    </ligand>
</feature>
<feature type="domain" description="Phosphoribosylformylglycinamidine synthase N-terminal" evidence="15">
    <location>
        <begin position="13"/>
        <end position="121"/>
    </location>
</feature>
<comment type="catalytic activity">
    <reaction evidence="10 11">
        <text>N(2)-formyl-N(1)-(5-phospho-beta-D-ribosyl)glycinamide + L-glutamine + ATP + H2O = 2-formamido-N(1)-(5-O-phospho-beta-D-ribosyl)acetamidine + L-glutamate + ADP + phosphate + H(+)</text>
        <dbReference type="Rhea" id="RHEA:17129"/>
        <dbReference type="ChEBI" id="CHEBI:15377"/>
        <dbReference type="ChEBI" id="CHEBI:15378"/>
        <dbReference type="ChEBI" id="CHEBI:29985"/>
        <dbReference type="ChEBI" id="CHEBI:30616"/>
        <dbReference type="ChEBI" id="CHEBI:43474"/>
        <dbReference type="ChEBI" id="CHEBI:58359"/>
        <dbReference type="ChEBI" id="CHEBI:147286"/>
        <dbReference type="ChEBI" id="CHEBI:147287"/>
        <dbReference type="ChEBI" id="CHEBI:456216"/>
        <dbReference type="EC" id="6.3.5.3"/>
    </reaction>
</comment>
<evidence type="ECO:0000259" key="15">
    <source>
        <dbReference type="Pfam" id="PF18076"/>
    </source>
</evidence>
<dbReference type="EC" id="6.3.5.3" evidence="11"/>
<evidence type="ECO:0000256" key="6">
    <source>
        <dbReference type="ARBA" id="ARBA00022755"/>
    </source>
</evidence>
<dbReference type="Pfam" id="PF00586">
    <property type="entry name" value="AIRS"/>
    <property type="match status" value="1"/>
</dbReference>
<keyword evidence="3 11" id="KW-0436">Ligase</keyword>
<dbReference type="CDD" id="cd02204">
    <property type="entry name" value="PurL_repeat2"/>
    <property type="match status" value="1"/>
</dbReference>
<keyword evidence="6 11" id="KW-0658">Purine biosynthesis</keyword>
<dbReference type="InterPro" id="IPR055181">
    <property type="entry name" value="FGAR-AT_PurM_N-like"/>
</dbReference>
<keyword evidence="7 11" id="KW-0067">ATP-binding</keyword>
<evidence type="ECO:0000256" key="8">
    <source>
        <dbReference type="ARBA" id="ARBA00022842"/>
    </source>
</evidence>
<dbReference type="UniPathway" id="UPA00074">
    <property type="reaction ID" value="UER00128"/>
</dbReference>
<dbReference type="Gene3D" id="3.90.650.10">
    <property type="entry name" value="PurM-like C-terminal domain"/>
    <property type="match status" value="3"/>
</dbReference>
<protein>
    <recommendedName>
        <fullName evidence="11">Phosphoribosylformylglycinamidine synthase</fullName>
        <shortName evidence="11">FGAM synthase</shortName>
        <shortName evidence="11">FGAMS</shortName>
        <ecNumber evidence="11">6.3.5.3</ecNumber>
    </recommendedName>
    <alternativeName>
        <fullName evidence="11">Formylglycinamide ribonucleotide amidotransferase</fullName>
        <shortName evidence="11">FGAR amidotransferase</shortName>
        <shortName evidence="11">FGAR-AT</shortName>
    </alternativeName>
</protein>
<evidence type="ECO:0000259" key="14">
    <source>
        <dbReference type="Pfam" id="PF18072"/>
    </source>
</evidence>
<evidence type="ECO:0000313" key="17">
    <source>
        <dbReference type="EMBL" id="OGY40894.1"/>
    </source>
</evidence>
<feature type="active site" evidence="11">
    <location>
        <position position="1234"/>
    </location>
</feature>
<evidence type="ECO:0000256" key="4">
    <source>
        <dbReference type="ARBA" id="ARBA00022723"/>
    </source>
</evidence>
<comment type="subunit">
    <text evidence="11">Monomer.</text>
</comment>
<evidence type="ECO:0000259" key="16">
    <source>
        <dbReference type="Pfam" id="PF22689"/>
    </source>
</evidence>
<feature type="binding site" evidence="11">
    <location>
        <position position="656"/>
    </location>
    <ligand>
        <name>Mg(2+)</name>
        <dbReference type="ChEBI" id="CHEBI:18420"/>
    </ligand>
</feature>
<evidence type="ECO:0000256" key="11">
    <source>
        <dbReference type="HAMAP-Rule" id="MF_00419"/>
    </source>
</evidence>
<proteinExistence type="inferred from homology"/>
<evidence type="ECO:0000256" key="3">
    <source>
        <dbReference type="ARBA" id="ARBA00022598"/>
    </source>
</evidence>
<dbReference type="InterPro" id="IPR036921">
    <property type="entry name" value="PurM-like_N_sf"/>
</dbReference>
<evidence type="ECO:0000256" key="1">
    <source>
        <dbReference type="ARBA" id="ARBA00004920"/>
    </source>
</evidence>
<dbReference type="InterPro" id="IPR010073">
    <property type="entry name" value="PurL_large"/>
</dbReference>
<feature type="active site" evidence="11">
    <location>
        <position position="1232"/>
    </location>
</feature>
<dbReference type="Pfam" id="PF22689">
    <property type="entry name" value="FGAR-AT_PurM_N-like"/>
    <property type="match status" value="1"/>
</dbReference>
<dbReference type="Pfam" id="PF18072">
    <property type="entry name" value="FGAR-AT_linker"/>
    <property type="match status" value="1"/>
</dbReference>
<dbReference type="Gene3D" id="3.40.50.880">
    <property type="match status" value="1"/>
</dbReference>
<comment type="caution">
    <text evidence="11">Lacks conserved residue(s) required for the propagation of feature annotation.</text>
</comment>
<dbReference type="Proteomes" id="UP000176498">
    <property type="component" value="Unassembled WGS sequence"/>
</dbReference>
<dbReference type="PANTHER" id="PTHR10099">
    <property type="entry name" value="PHOSPHORIBOSYLFORMYLGLYCINAMIDINE SYNTHASE"/>
    <property type="match status" value="1"/>
</dbReference>
<evidence type="ECO:0000256" key="9">
    <source>
        <dbReference type="ARBA" id="ARBA00022962"/>
    </source>
</evidence>
<feature type="binding site" evidence="11">
    <location>
        <position position="699"/>
    </location>
    <ligand>
        <name>Mg(2+)</name>
        <dbReference type="ChEBI" id="CHEBI:18420"/>
    </ligand>
</feature>
<dbReference type="Pfam" id="PF18076">
    <property type="entry name" value="FGAR-AT_N"/>
    <property type="match status" value="1"/>
</dbReference>
<accession>A0A1G1XLV1</accession>
<dbReference type="HAMAP" id="MF_00419">
    <property type="entry name" value="PurL_1"/>
    <property type="match status" value="1"/>
</dbReference>
<sequence>MYHLYGQGDKKTEYCFNIETSKPLSDRELSVLKQLLADGFILDSIKDDSAYKANGQVIELGPRLNFATAFSTNAVAICQACGLGSITRIERSRRYQLAENIEADKFVKENHDRMTEFQYQHKLTSFETGLKPEPVFIVPLIEEGIGALKKINKEMGLGMDEWDEKYYYDLFVNKIGRNPTNVECFQLGQANSEHSRHWFFKGKIVIDGQAMPQSLMELVAAPLKANRKNSVIAFKDNSSAIEGYQIETIIPEKPGYFSQFKKEKLNYHIIFTAETHNFPSGVAPFPGAETGGGGRIRDVNATGSGSLVLAGTAGYCVGNLQIPGYDLPWEEKSFIYPDNLASPLKIEIQASNGASDYGNKFGEPLIQGFTRSFGLKLPNGERREWLKPIMFSGGVGQIDSRHIEKHKPEPGMLIVQIGGPAYRIGMGGGSASSMIQGENVAELDFNAVQRGDAEMEQKMNRVIRACVEMGDDNPIISIHDQGAGGPCNVLTELIEPVGGRVEIRKIRLGDKTLSVLEIWGAEYQERDALLIRPERIKQFDEICQRERADYEVLGKITGDGKVVVYDETNDSTPVDLELEKILGKMPQKTFSDKHLDLNLKPLEAPEDLSFATALNNVLRLVGVGSKGFLVHKVDRSVTGLIAQQQCAGPLQLTVADVAVIAQSHFSQTGAAIAIGEQPNKIMINPKVGARITVAEALTNIVWAKISALEDIKCSGNWMWAAKLPGEGANLYDAAKAISELMIELGIAIDGGKDSLSMAAKVGQEIVKSPSQLVVSAYASVPDINKIITPDIKKPGQSSLWLIDLGQGQHRLGGSALAQTLKQIGDQAPDVNIDVLKNAFYAVQEMIDEGVISAGHDRSDGGLITTLLEMAFSGNCGLEINFDWPNASALEYYFNEELGLVVEVNPEKEERFKEIIEKYNLIELTHGLGRTISQPQIIITHNQQVVLDQDMRDLRQLWQETSYQLGRLQTNPHCADQEKINTYDQQSPEYKLTFQPQPTAPEILNSNHKPKVAIIREEGSNGDREMTSAFYLAGFEVWDVTMTDLLAGQADLADFRGVVFVGGFSYADTLGSAKGWASTIRFSDQLKKMFNDFYNRPDTFSLGVCNGCQLMGLLGWVPWLGIDDEKQPRFIRNTSGRFESRWITLEVQDSPAIMLKDMAGSVLGAWVAHGEGRLQFPDETILEKVKNQNLVALNFVDDKNLKTDKYPFNPNGSPDGITGLCSPDGRHFAMMPHPERSFLKWQFPYLPEKWQDLPVSPWLKMFQNAYKWCQENTQEKNNPTSKSNNPTMTYAQTGINYGAMDPFKIAAQTASKATAKNIERFNLKEVGASRGESAYLIEADDCYYAHVEEGLGTKNIVAEAMQKLTGQLYFDKIAQDGVAMIINDMITLGALPISLEMHLAVGDSNWFNDTARAQNLIEGWKKACNLARCAWGGGETPTLKDIVNPETILLSGSAFGLIKPKDKIITGKIQDGDAIIILKSSGIHANGITLARKIAEMLPAGYLTPLGDGNMTFGEAILEPTIIYVPIIEDCQKAGINIHYAANITGHGWRKIMRATEPFVYVIERIPTPQPIFNFLQKHGPINDLEAYSNLNMGAGFVLYVAEKDIDAVLSIAEKNNLIAIKAGYIQKQGTEKKVIIKPKGLTLDGDTLKVR</sequence>